<dbReference type="GO" id="GO:0005829">
    <property type="term" value="C:cytosol"/>
    <property type="evidence" value="ECO:0007669"/>
    <property type="project" value="TreeGrafter"/>
</dbReference>
<name>A0A0R2KGY7_9LACO</name>
<evidence type="ECO:0000313" key="7">
    <source>
        <dbReference type="Proteomes" id="UP000051500"/>
    </source>
</evidence>
<proteinExistence type="inferred from homology"/>
<dbReference type="PATRIC" id="fig|1122146.4.peg.603"/>
<dbReference type="GO" id="GO:0006412">
    <property type="term" value="P:translation"/>
    <property type="evidence" value="ECO:0007669"/>
    <property type="project" value="TreeGrafter"/>
</dbReference>
<keyword evidence="1 3" id="KW-0963">Cytoplasm</keyword>
<evidence type="ECO:0000259" key="5">
    <source>
        <dbReference type="Pfam" id="PF17384"/>
    </source>
</evidence>
<feature type="domain" description="Ribosome maturation factor RimP N-terminal" evidence="4">
    <location>
        <begin position="11"/>
        <end position="85"/>
    </location>
</feature>
<dbReference type="PANTHER" id="PTHR33867:SF1">
    <property type="entry name" value="RIBOSOME MATURATION FACTOR RIMP"/>
    <property type="match status" value="1"/>
</dbReference>
<dbReference type="FunFam" id="3.30.300.70:FF:000001">
    <property type="entry name" value="Ribosome maturation factor RimP"/>
    <property type="match status" value="1"/>
</dbReference>
<protein>
    <recommendedName>
        <fullName evidence="3">Ribosome maturation factor RimP</fullName>
    </recommendedName>
</protein>
<dbReference type="InterPro" id="IPR035956">
    <property type="entry name" value="RimP_N_sf"/>
</dbReference>
<dbReference type="SUPFAM" id="SSF75420">
    <property type="entry name" value="YhbC-like, N-terminal domain"/>
    <property type="match status" value="1"/>
</dbReference>
<dbReference type="OrthoDB" id="9805006at2"/>
<dbReference type="STRING" id="1122146.IV53_GL000587"/>
<dbReference type="InterPro" id="IPR028989">
    <property type="entry name" value="RimP_N"/>
</dbReference>
<dbReference type="AlphaFoldDB" id="A0A0R2KGY7"/>
<comment type="caution">
    <text evidence="6">The sequence shown here is derived from an EMBL/GenBank/DDBJ whole genome shotgun (WGS) entry which is preliminary data.</text>
</comment>
<accession>A0A0R2KGY7</accession>
<evidence type="ECO:0000259" key="4">
    <source>
        <dbReference type="Pfam" id="PF02576"/>
    </source>
</evidence>
<dbReference type="GO" id="GO:0000028">
    <property type="term" value="P:ribosomal small subunit assembly"/>
    <property type="evidence" value="ECO:0007669"/>
    <property type="project" value="TreeGrafter"/>
</dbReference>
<comment type="similarity">
    <text evidence="3">Belongs to the RimP family.</text>
</comment>
<dbReference type="InterPro" id="IPR036847">
    <property type="entry name" value="RimP_C_sf"/>
</dbReference>
<organism evidence="6 7">
    <name type="scientific">Ligilactobacillus ceti DSM 22408</name>
    <dbReference type="NCBI Taxonomy" id="1122146"/>
    <lineage>
        <taxon>Bacteria</taxon>
        <taxon>Bacillati</taxon>
        <taxon>Bacillota</taxon>
        <taxon>Bacilli</taxon>
        <taxon>Lactobacillales</taxon>
        <taxon>Lactobacillaceae</taxon>
        <taxon>Ligilactobacillus</taxon>
    </lineage>
</organism>
<reference evidence="6 7" key="1">
    <citation type="journal article" date="2015" name="Genome Announc.">
        <title>Expanding the biotechnology potential of lactobacilli through comparative genomics of 213 strains and associated genera.</title>
        <authorList>
            <person name="Sun Z."/>
            <person name="Harris H.M."/>
            <person name="McCann A."/>
            <person name="Guo C."/>
            <person name="Argimon S."/>
            <person name="Zhang W."/>
            <person name="Yang X."/>
            <person name="Jeffery I.B."/>
            <person name="Cooney J.C."/>
            <person name="Kagawa T.F."/>
            <person name="Liu W."/>
            <person name="Song Y."/>
            <person name="Salvetti E."/>
            <person name="Wrobel A."/>
            <person name="Rasinkangas P."/>
            <person name="Parkhill J."/>
            <person name="Rea M.C."/>
            <person name="O'Sullivan O."/>
            <person name="Ritari J."/>
            <person name="Douillard F.P."/>
            <person name="Paul Ross R."/>
            <person name="Yang R."/>
            <person name="Briner A.E."/>
            <person name="Felis G.E."/>
            <person name="de Vos W.M."/>
            <person name="Barrangou R."/>
            <person name="Klaenhammer T.R."/>
            <person name="Caufield P.W."/>
            <person name="Cui Y."/>
            <person name="Zhang H."/>
            <person name="O'Toole P.W."/>
        </authorList>
    </citation>
    <scope>NUCLEOTIDE SEQUENCE [LARGE SCALE GENOMIC DNA]</scope>
    <source>
        <strain evidence="6 7">DSM 22408</strain>
    </source>
</reference>
<dbReference type="eggNOG" id="COG0779">
    <property type="taxonomic scope" value="Bacteria"/>
</dbReference>
<comment type="subcellular location">
    <subcellularLocation>
        <location evidence="3">Cytoplasm</location>
    </subcellularLocation>
</comment>
<dbReference type="InterPro" id="IPR028998">
    <property type="entry name" value="RimP_C"/>
</dbReference>
<dbReference type="PANTHER" id="PTHR33867">
    <property type="entry name" value="RIBOSOME MATURATION FACTOR RIMP"/>
    <property type="match status" value="1"/>
</dbReference>
<dbReference type="Gene3D" id="2.30.30.180">
    <property type="entry name" value="Ribosome maturation factor RimP, C-terminal domain"/>
    <property type="match status" value="1"/>
</dbReference>
<dbReference type="Pfam" id="PF02576">
    <property type="entry name" value="RimP_N"/>
    <property type="match status" value="1"/>
</dbReference>
<sequence length="159" mass="18471">MSSVVETVTELVRPILDENNFELVDMEFVKEGKNWYLRLFIDKEHGINIEECALVSDQLSEKLDNCDPDPIPQAYFLEVSSPGAERPLKKEADYQKAFENNAYINVSLYQQIDGKKVYEGYLIDLNEEELTLEYMDKTRKKTITIPRNKIAKARLAIKF</sequence>
<dbReference type="InterPro" id="IPR003728">
    <property type="entry name" value="Ribosome_maturation_RimP"/>
</dbReference>
<evidence type="ECO:0000256" key="3">
    <source>
        <dbReference type="HAMAP-Rule" id="MF_01077"/>
    </source>
</evidence>
<dbReference type="Gene3D" id="3.30.300.70">
    <property type="entry name" value="RimP-like superfamily, N-terminal"/>
    <property type="match status" value="1"/>
</dbReference>
<dbReference type="NCBIfam" id="NF000928">
    <property type="entry name" value="PRK00092.1-2"/>
    <property type="match status" value="1"/>
</dbReference>
<evidence type="ECO:0000313" key="6">
    <source>
        <dbReference type="EMBL" id="KRN88622.1"/>
    </source>
</evidence>
<dbReference type="Pfam" id="PF17384">
    <property type="entry name" value="DUF150_C"/>
    <property type="match status" value="1"/>
</dbReference>
<evidence type="ECO:0000256" key="2">
    <source>
        <dbReference type="ARBA" id="ARBA00022517"/>
    </source>
</evidence>
<gene>
    <name evidence="3" type="primary">rimP</name>
    <name evidence="6" type="ORF">IV53_GL000587</name>
</gene>
<comment type="function">
    <text evidence="3">Required for maturation of 30S ribosomal subunits.</text>
</comment>
<dbReference type="EMBL" id="JQBZ01000025">
    <property type="protein sequence ID" value="KRN88622.1"/>
    <property type="molecule type" value="Genomic_DNA"/>
</dbReference>
<keyword evidence="2 3" id="KW-0690">Ribosome biogenesis</keyword>
<evidence type="ECO:0000256" key="1">
    <source>
        <dbReference type="ARBA" id="ARBA00022490"/>
    </source>
</evidence>
<dbReference type="CDD" id="cd01734">
    <property type="entry name" value="YlxS_C"/>
    <property type="match status" value="1"/>
</dbReference>
<feature type="domain" description="Ribosome maturation factor RimP C-terminal" evidence="5">
    <location>
        <begin position="88"/>
        <end position="159"/>
    </location>
</feature>
<dbReference type="RefSeq" id="WP_027107027.1">
    <property type="nucleotide sequence ID" value="NZ_JQBZ01000025.1"/>
</dbReference>
<dbReference type="HAMAP" id="MF_01077">
    <property type="entry name" value="RimP"/>
    <property type="match status" value="1"/>
</dbReference>
<dbReference type="SUPFAM" id="SSF74942">
    <property type="entry name" value="YhbC-like, C-terminal domain"/>
    <property type="match status" value="1"/>
</dbReference>
<keyword evidence="7" id="KW-1185">Reference proteome</keyword>
<dbReference type="Proteomes" id="UP000051500">
    <property type="component" value="Unassembled WGS sequence"/>
</dbReference>